<reference evidence="3" key="4">
    <citation type="submission" date="2025-05" db="UniProtKB">
        <authorList>
            <consortium name="EnsemblFungi"/>
        </authorList>
    </citation>
    <scope>IDENTIFICATION</scope>
    <source>
        <strain evidence="3">isolate 1-1 / race 1 (BBBD)</strain>
    </source>
</reference>
<evidence type="ECO:0000313" key="4">
    <source>
        <dbReference type="Proteomes" id="UP000005240"/>
    </source>
</evidence>
<evidence type="ECO:0000313" key="2">
    <source>
        <dbReference type="EMBL" id="OAV86810.1"/>
    </source>
</evidence>
<reference evidence="2" key="1">
    <citation type="submission" date="2009-11" db="EMBL/GenBank/DDBJ databases">
        <authorList>
            <consortium name="The Broad Institute Genome Sequencing Platform"/>
            <person name="Ward D."/>
            <person name="Feldgarden M."/>
            <person name="Earl A."/>
            <person name="Young S.K."/>
            <person name="Zeng Q."/>
            <person name="Koehrsen M."/>
            <person name="Alvarado L."/>
            <person name="Berlin A."/>
            <person name="Bochicchio J."/>
            <person name="Borenstein D."/>
            <person name="Chapman S.B."/>
            <person name="Chen Z."/>
            <person name="Engels R."/>
            <person name="Freedman E."/>
            <person name="Gellesch M."/>
            <person name="Goldberg J."/>
            <person name="Griggs A."/>
            <person name="Gujja S."/>
            <person name="Heilman E."/>
            <person name="Heiman D."/>
            <person name="Hepburn T."/>
            <person name="Howarth C."/>
            <person name="Jen D."/>
            <person name="Larson L."/>
            <person name="Lewis B."/>
            <person name="Mehta T."/>
            <person name="Park D."/>
            <person name="Pearson M."/>
            <person name="Roberts A."/>
            <person name="Saif S."/>
            <person name="Shea T."/>
            <person name="Shenoy N."/>
            <person name="Sisk P."/>
            <person name="Stolte C."/>
            <person name="Sykes S."/>
            <person name="Thomson T."/>
            <person name="Walk T."/>
            <person name="White J."/>
            <person name="Yandava C."/>
            <person name="Izard J."/>
            <person name="Baranova O.V."/>
            <person name="Blanton J.M."/>
            <person name="Tanner A.C."/>
            <person name="Dewhirst F.E."/>
            <person name="Haas B."/>
            <person name="Nusbaum C."/>
            <person name="Birren B."/>
        </authorList>
    </citation>
    <scope>NUCLEOTIDE SEQUENCE [LARGE SCALE GENOMIC DNA]</scope>
    <source>
        <strain evidence="2">1-1 BBBD Race 1</strain>
    </source>
</reference>
<reference evidence="2" key="2">
    <citation type="submission" date="2016-05" db="EMBL/GenBank/DDBJ databases">
        <title>Comparative analysis highlights variable genome content of wheat rusts and divergence of the mating loci.</title>
        <authorList>
            <person name="Cuomo C.A."/>
            <person name="Bakkeren G."/>
            <person name="Szabo L."/>
            <person name="Khalil H."/>
            <person name="Joly D."/>
            <person name="Goldberg J."/>
            <person name="Young S."/>
            <person name="Zeng Q."/>
            <person name="Fellers J."/>
        </authorList>
    </citation>
    <scope>NUCLEOTIDE SEQUENCE [LARGE SCALE GENOMIC DNA]</scope>
    <source>
        <strain evidence="2">1-1 BBBD Race 1</strain>
    </source>
</reference>
<keyword evidence="4" id="KW-1185">Reference proteome</keyword>
<name>A0A180G2H6_PUCT1</name>
<protein>
    <submittedName>
        <fullName evidence="2 3">Uncharacterized protein</fullName>
    </submittedName>
</protein>
<dbReference type="EnsemblFungi" id="PTTG_29723-t43_1">
    <property type="protein sequence ID" value="PTTG_29723-t43_1-p1"/>
    <property type="gene ID" value="PTTG_29723"/>
</dbReference>
<organism evidence="2">
    <name type="scientific">Puccinia triticina (isolate 1-1 / race 1 (BBBD))</name>
    <name type="common">Brown leaf rust fungus</name>
    <dbReference type="NCBI Taxonomy" id="630390"/>
    <lineage>
        <taxon>Eukaryota</taxon>
        <taxon>Fungi</taxon>
        <taxon>Dikarya</taxon>
        <taxon>Basidiomycota</taxon>
        <taxon>Pucciniomycotina</taxon>
        <taxon>Pucciniomycetes</taxon>
        <taxon>Pucciniales</taxon>
        <taxon>Pucciniaceae</taxon>
        <taxon>Puccinia</taxon>
    </lineage>
</organism>
<reference evidence="3 4" key="3">
    <citation type="journal article" date="2017" name="G3 (Bethesda)">
        <title>Comparative analysis highlights variable genome content of wheat rusts and divergence of the mating loci.</title>
        <authorList>
            <person name="Cuomo C.A."/>
            <person name="Bakkeren G."/>
            <person name="Khalil H.B."/>
            <person name="Panwar V."/>
            <person name="Joly D."/>
            <person name="Linning R."/>
            <person name="Sakthikumar S."/>
            <person name="Song X."/>
            <person name="Adiconis X."/>
            <person name="Fan L."/>
            <person name="Goldberg J.M."/>
            <person name="Levin J.Z."/>
            <person name="Young S."/>
            <person name="Zeng Q."/>
            <person name="Anikster Y."/>
            <person name="Bruce M."/>
            <person name="Wang M."/>
            <person name="Yin C."/>
            <person name="McCallum B."/>
            <person name="Szabo L.J."/>
            <person name="Hulbert S."/>
            <person name="Chen X."/>
            <person name="Fellers J.P."/>
        </authorList>
    </citation>
    <scope>NUCLEOTIDE SEQUENCE</scope>
    <source>
        <strain evidence="3">isolate 1-1 / race 1 (BBBD)</strain>
        <strain evidence="4">Isolate 1-1 / race 1 (BBBD)</strain>
    </source>
</reference>
<dbReference type="EMBL" id="ADAS02000791">
    <property type="protein sequence ID" value="OAV86810.1"/>
    <property type="molecule type" value="Genomic_DNA"/>
</dbReference>
<proteinExistence type="predicted"/>
<dbReference type="VEuPathDB" id="FungiDB:PTTG_29723"/>
<dbReference type="Proteomes" id="UP000005240">
    <property type="component" value="Unassembled WGS sequence"/>
</dbReference>
<sequence>RWRKRIKDNRCAIVDKVFKTNIALASIVENKACGSDIKDSPADALPVTQIPDWCSDELTTILHCLDKMVIARGQHHKTVAANEKLYGRSKRNFKRTKGIIGVPRGLPLNAYSKTYWGQLTSFKRDTISQVPPIGLDVIAQTMQKSCMQPAGNSGSGMPGPALNQPSRSNTLTGEANHGPSDSAAAGAMHVDC</sequence>
<dbReference type="AlphaFoldDB" id="A0A180G2H6"/>
<feature type="compositionally biased region" description="Polar residues" evidence="1">
    <location>
        <begin position="163"/>
        <end position="173"/>
    </location>
</feature>
<evidence type="ECO:0000256" key="1">
    <source>
        <dbReference type="SAM" id="MobiDB-lite"/>
    </source>
</evidence>
<evidence type="ECO:0000313" key="3">
    <source>
        <dbReference type="EnsemblFungi" id="PTTG_29723-t43_1-p1"/>
    </source>
</evidence>
<accession>A0A180G2H6</accession>
<gene>
    <name evidence="2" type="ORF">PTTG_29723</name>
</gene>
<feature type="region of interest" description="Disordered" evidence="1">
    <location>
        <begin position="146"/>
        <end position="192"/>
    </location>
</feature>
<feature type="non-terminal residue" evidence="2">
    <location>
        <position position="1"/>
    </location>
</feature>